<feature type="domain" description="NqrA second alpha/beta" evidence="11">
    <location>
        <begin position="113"/>
        <end position="257"/>
    </location>
</feature>
<dbReference type="HAMAP" id="MF_00425">
    <property type="entry name" value="NqrA"/>
    <property type="match status" value="1"/>
</dbReference>
<dbReference type="Pfam" id="PF24836">
    <property type="entry name" value="NQRA_2nd"/>
    <property type="match status" value="1"/>
</dbReference>
<evidence type="ECO:0000313" key="12">
    <source>
        <dbReference type="EMBL" id="TGN41284.1"/>
    </source>
</evidence>
<dbReference type="NCBIfam" id="TIGR01936">
    <property type="entry name" value="nqrA"/>
    <property type="match status" value="1"/>
</dbReference>
<keyword evidence="13" id="KW-1185">Reference proteome</keyword>
<name>A0A4Z1BF06_9GAMM</name>
<sequence length="448" mass="49231">MIKIKRGLDLPISGAPEQTITDSKTIRHAALIGFDYNGMKPTMAVKEGDRVKRGTLLFTDKKTEGVRYTSPAAGVVKEINRGERRVFQSVVIEIDGDEAETFARYSESDLASLERQQVVDNLVESGLWTTFRTRPYSKVPEIDTAPHSIFVSVMDTNPLAADPTVIIAENKPAFERGLRILAKLTQGKVFVSGKPGSDLPVPDSDSVEVQQFDGKHPAGNVGTHIHYLDPIVGDKVVWSIGYQDVIDIARLFETGELPVDRVIAIGGPMVTRPRLVRTRIGACLPELLEGEINTDCEVRMISGSVFGGRRADGPCAYLGRFANQVSVLEEGNKREFMGWLSPGANKFSVLNIYLSKLAKGKLFNFTTTTNGSERAMVPVGAYEKVMPLDILPTQLLRSLIVGDTEMAQQLGALELDEEDLALCTFVCPGKYEYGPILRENLTRIEIEG</sequence>
<comment type="caution">
    <text evidence="12">The sequence shown here is derived from an EMBL/GenBank/DDBJ whole genome shotgun (WGS) entry which is preliminary data.</text>
</comment>
<dbReference type="OrthoDB" id="9774536at2"/>
<dbReference type="EC" id="7.2.1.1" evidence="8"/>
<dbReference type="GO" id="GO:0006814">
    <property type="term" value="P:sodium ion transport"/>
    <property type="evidence" value="ECO:0007669"/>
    <property type="project" value="UniProtKB-UniRule"/>
</dbReference>
<protein>
    <recommendedName>
        <fullName evidence="8">Na(+)-translocating NADH-quinone reductase subunit A</fullName>
        <shortName evidence="8">Na(+)-NQR subunit A</shortName>
        <shortName evidence="8">Na(+)-translocating NQR subunit A</shortName>
        <ecNumber evidence="8">7.2.1.1</ecNumber>
    </recommendedName>
    <alternativeName>
        <fullName evidence="8">NQR complex subunit A</fullName>
    </alternativeName>
    <alternativeName>
        <fullName evidence="8">NQR-1 subunit A</fullName>
    </alternativeName>
</protein>
<reference evidence="12 13" key="1">
    <citation type="submission" date="2019-04" db="EMBL/GenBank/DDBJ databases">
        <authorList>
            <person name="Park S."/>
            <person name="Yoon J.-H."/>
        </authorList>
    </citation>
    <scope>NUCLEOTIDE SEQUENCE [LARGE SCALE GENOMIC DNA]</scope>
    <source>
        <strain evidence="12 13">HJM-18</strain>
    </source>
</reference>
<comment type="catalytic activity">
    <reaction evidence="8">
        <text>a ubiquinone + n Na(+)(in) + NADH + H(+) = a ubiquinol + n Na(+)(out) + NAD(+)</text>
        <dbReference type="Rhea" id="RHEA:47748"/>
        <dbReference type="Rhea" id="RHEA-COMP:9565"/>
        <dbReference type="Rhea" id="RHEA-COMP:9566"/>
        <dbReference type="ChEBI" id="CHEBI:15378"/>
        <dbReference type="ChEBI" id="CHEBI:16389"/>
        <dbReference type="ChEBI" id="CHEBI:17976"/>
        <dbReference type="ChEBI" id="CHEBI:29101"/>
        <dbReference type="ChEBI" id="CHEBI:57540"/>
        <dbReference type="ChEBI" id="CHEBI:57945"/>
        <dbReference type="EC" id="7.2.1.1"/>
    </reaction>
</comment>
<keyword evidence="7 8" id="KW-0739">Sodium transport</keyword>
<dbReference type="Pfam" id="PF11973">
    <property type="entry name" value="NQRA_SLBB"/>
    <property type="match status" value="1"/>
</dbReference>
<evidence type="ECO:0000256" key="5">
    <source>
        <dbReference type="ARBA" id="ARBA00023065"/>
    </source>
</evidence>
<dbReference type="InterPro" id="IPR056148">
    <property type="entry name" value="NQRA_2nd"/>
</dbReference>
<proteinExistence type="inferred from homology"/>
<evidence type="ECO:0000256" key="2">
    <source>
        <dbReference type="ARBA" id="ARBA00022967"/>
    </source>
</evidence>
<comment type="subunit">
    <text evidence="8">Composed of six subunits; NqrA, NqrB, NqrC, NqrD, NqrE and NqrF.</text>
</comment>
<dbReference type="PANTHER" id="PTHR37839:SF1">
    <property type="entry name" value="NA(+)-TRANSLOCATING NADH-QUINONE REDUCTASE SUBUNIT A"/>
    <property type="match status" value="1"/>
</dbReference>
<dbReference type="Proteomes" id="UP000298325">
    <property type="component" value="Unassembled WGS sequence"/>
</dbReference>
<dbReference type="InterPro" id="IPR056147">
    <property type="entry name" value="NQRA_N"/>
</dbReference>
<comment type="similarity">
    <text evidence="8">Belongs to the NqrA family.</text>
</comment>
<dbReference type="Pfam" id="PF05896">
    <property type="entry name" value="NQRA_N"/>
    <property type="match status" value="1"/>
</dbReference>
<dbReference type="AlphaFoldDB" id="A0A4Z1BF06"/>
<keyword evidence="5 8" id="KW-0406">Ion transport</keyword>
<keyword evidence="6 8" id="KW-0830">Ubiquinone</keyword>
<evidence type="ECO:0000313" key="13">
    <source>
        <dbReference type="Proteomes" id="UP000298325"/>
    </source>
</evidence>
<dbReference type="GO" id="GO:0016655">
    <property type="term" value="F:oxidoreductase activity, acting on NAD(P)H, quinone or similar compound as acceptor"/>
    <property type="evidence" value="ECO:0007669"/>
    <property type="project" value="UniProtKB-UniRule"/>
</dbReference>
<dbReference type="RefSeq" id="WP_135801670.1">
    <property type="nucleotide sequence ID" value="NZ_SRPF01000001.1"/>
</dbReference>
<feature type="domain" description="NqrA N-terminal barrel-sandwich hybrid" evidence="9">
    <location>
        <begin position="2"/>
        <end position="95"/>
    </location>
</feature>
<evidence type="ECO:0000256" key="4">
    <source>
        <dbReference type="ARBA" id="ARBA00023053"/>
    </source>
</evidence>
<comment type="function">
    <text evidence="8">NQR complex catalyzes the reduction of ubiquinone-1 to ubiquinol by two successive reactions, coupled with the transport of Na(+) ions from the cytoplasm to the periplasm. NqrA to NqrE are probably involved in the second step, the conversion of ubisemiquinone to ubiquinol.</text>
</comment>
<organism evidence="12 13">
    <name type="scientific">Marinobacter confluentis</name>
    <dbReference type="NCBI Taxonomy" id="1697557"/>
    <lineage>
        <taxon>Bacteria</taxon>
        <taxon>Pseudomonadati</taxon>
        <taxon>Pseudomonadota</taxon>
        <taxon>Gammaproteobacteria</taxon>
        <taxon>Pseudomonadales</taxon>
        <taxon>Marinobacteraceae</taxon>
        <taxon>Marinobacter</taxon>
    </lineage>
</organism>
<evidence type="ECO:0000259" key="9">
    <source>
        <dbReference type="Pfam" id="PF05896"/>
    </source>
</evidence>
<evidence type="ECO:0000259" key="10">
    <source>
        <dbReference type="Pfam" id="PF11973"/>
    </source>
</evidence>
<keyword evidence="1 8" id="KW-0813">Transport</keyword>
<gene>
    <name evidence="8" type="primary">nqrA</name>
    <name evidence="12" type="ORF">E5Q11_01650</name>
</gene>
<evidence type="ECO:0000256" key="3">
    <source>
        <dbReference type="ARBA" id="ARBA00023027"/>
    </source>
</evidence>
<dbReference type="EMBL" id="SRPF01000001">
    <property type="protein sequence ID" value="TGN41284.1"/>
    <property type="molecule type" value="Genomic_DNA"/>
</dbReference>
<dbReference type="NCBIfam" id="NF003761">
    <property type="entry name" value="PRK05352.1-4"/>
    <property type="match status" value="1"/>
</dbReference>
<keyword evidence="3 8" id="KW-0520">NAD</keyword>
<dbReference type="InterPro" id="IPR008703">
    <property type="entry name" value="NqrA"/>
</dbReference>
<dbReference type="PANTHER" id="PTHR37839">
    <property type="entry name" value="NA(+)-TRANSLOCATING NADH-QUINONE REDUCTASE SUBUNIT A"/>
    <property type="match status" value="1"/>
</dbReference>
<keyword evidence="2 8" id="KW-1278">Translocase</keyword>
<evidence type="ECO:0000256" key="1">
    <source>
        <dbReference type="ARBA" id="ARBA00022448"/>
    </source>
</evidence>
<dbReference type="NCBIfam" id="NF003759">
    <property type="entry name" value="PRK05352.1-2"/>
    <property type="match status" value="1"/>
</dbReference>
<feature type="domain" description="Na(+)-translocating NADH-quinone reductase subunit A C-terminal" evidence="10">
    <location>
        <begin position="262"/>
        <end position="311"/>
    </location>
</feature>
<evidence type="ECO:0000256" key="8">
    <source>
        <dbReference type="HAMAP-Rule" id="MF_00425"/>
    </source>
</evidence>
<evidence type="ECO:0000256" key="6">
    <source>
        <dbReference type="ARBA" id="ARBA00023075"/>
    </source>
</evidence>
<dbReference type="InterPro" id="IPR022615">
    <property type="entry name" value="NqrA_C_domain"/>
</dbReference>
<evidence type="ECO:0000259" key="11">
    <source>
        <dbReference type="Pfam" id="PF24836"/>
    </source>
</evidence>
<evidence type="ECO:0000256" key="7">
    <source>
        <dbReference type="ARBA" id="ARBA00023201"/>
    </source>
</evidence>
<keyword evidence="4 8" id="KW-0915">Sodium</keyword>
<accession>A0A4Z1BF06</accession>